<dbReference type="EMBL" id="NVSR01000164">
    <property type="protein sequence ID" value="PCI22245.1"/>
    <property type="molecule type" value="Genomic_DNA"/>
</dbReference>
<name>A0A2A4SMW9_9DELT</name>
<dbReference type="Proteomes" id="UP000218113">
    <property type="component" value="Unassembled WGS sequence"/>
</dbReference>
<evidence type="ECO:0000256" key="1">
    <source>
        <dbReference type="SAM" id="Phobius"/>
    </source>
</evidence>
<accession>A0A2A4SMW9</accession>
<evidence type="ECO:0000313" key="3">
    <source>
        <dbReference type="Proteomes" id="UP000218113"/>
    </source>
</evidence>
<reference evidence="3" key="1">
    <citation type="submission" date="2017-08" db="EMBL/GenBank/DDBJ databases">
        <title>A dynamic microbial community with high functional redundancy inhabits the cold, oxic subseafloor aquifer.</title>
        <authorList>
            <person name="Tully B.J."/>
            <person name="Wheat C.G."/>
            <person name="Glazer B.T."/>
            <person name="Huber J.A."/>
        </authorList>
    </citation>
    <scope>NUCLEOTIDE SEQUENCE [LARGE SCALE GENOMIC DNA]</scope>
</reference>
<sequence>MERFGNRNVPSISYTLIVYAILISIITLTMI</sequence>
<feature type="transmembrane region" description="Helical" evidence="1">
    <location>
        <begin position="12"/>
        <end position="30"/>
    </location>
</feature>
<organism evidence="2 3">
    <name type="scientific">SAR324 cluster bacterium</name>
    <dbReference type="NCBI Taxonomy" id="2024889"/>
    <lineage>
        <taxon>Bacteria</taxon>
        <taxon>Deltaproteobacteria</taxon>
        <taxon>SAR324 cluster</taxon>
    </lineage>
</organism>
<keyword evidence="1" id="KW-0812">Transmembrane</keyword>
<keyword evidence="1" id="KW-1133">Transmembrane helix</keyword>
<gene>
    <name evidence="2" type="ORF">COB67_13560</name>
</gene>
<dbReference type="AlphaFoldDB" id="A0A2A4SMW9"/>
<protein>
    <submittedName>
        <fullName evidence="2">Uncharacterized protein</fullName>
    </submittedName>
</protein>
<comment type="caution">
    <text evidence="2">The sequence shown here is derived from an EMBL/GenBank/DDBJ whole genome shotgun (WGS) entry which is preliminary data.</text>
</comment>
<evidence type="ECO:0000313" key="2">
    <source>
        <dbReference type="EMBL" id="PCI22245.1"/>
    </source>
</evidence>
<proteinExistence type="predicted"/>
<keyword evidence="1" id="KW-0472">Membrane</keyword>